<proteinExistence type="predicted"/>
<evidence type="ECO:0000256" key="1">
    <source>
        <dbReference type="SAM" id="MobiDB-lite"/>
    </source>
</evidence>
<feature type="compositionally biased region" description="Basic residues" evidence="1">
    <location>
        <begin position="37"/>
        <end position="46"/>
    </location>
</feature>
<evidence type="ECO:0000313" key="2">
    <source>
        <dbReference type="EMBL" id="CEK88997.1"/>
    </source>
</evidence>
<feature type="region of interest" description="Disordered" evidence="1">
    <location>
        <begin position="33"/>
        <end position="62"/>
    </location>
</feature>
<protein>
    <submittedName>
        <fullName evidence="2">Uncharacterized protein</fullName>
    </submittedName>
</protein>
<dbReference type="EMBL" id="HACG01042132">
    <property type="protein sequence ID" value="CEK88997.1"/>
    <property type="molecule type" value="Transcribed_RNA"/>
</dbReference>
<gene>
    <name evidence="2" type="primary">ORF168350</name>
</gene>
<sequence length="62" mass="7452">MQDTHTKLDNDIVTRNQRDKDHIHNIQPVLQNTNRNIKNKRLRTPPRKQFNVPGHYNEPQID</sequence>
<dbReference type="AlphaFoldDB" id="A0A0B7B7Y7"/>
<organism evidence="2">
    <name type="scientific">Arion vulgaris</name>
    <dbReference type="NCBI Taxonomy" id="1028688"/>
    <lineage>
        <taxon>Eukaryota</taxon>
        <taxon>Metazoa</taxon>
        <taxon>Spiralia</taxon>
        <taxon>Lophotrochozoa</taxon>
        <taxon>Mollusca</taxon>
        <taxon>Gastropoda</taxon>
        <taxon>Heterobranchia</taxon>
        <taxon>Euthyneura</taxon>
        <taxon>Panpulmonata</taxon>
        <taxon>Eupulmonata</taxon>
        <taxon>Stylommatophora</taxon>
        <taxon>Helicina</taxon>
        <taxon>Arionoidea</taxon>
        <taxon>Arionidae</taxon>
        <taxon>Arion</taxon>
    </lineage>
</organism>
<reference evidence="2" key="1">
    <citation type="submission" date="2014-12" db="EMBL/GenBank/DDBJ databases">
        <title>Insight into the proteome of Arion vulgaris.</title>
        <authorList>
            <person name="Aradska J."/>
            <person name="Bulat T."/>
            <person name="Smidak R."/>
            <person name="Sarate P."/>
            <person name="Gangsoo J."/>
            <person name="Sialana F."/>
            <person name="Bilban M."/>
            <person name="Lubec G."/>
        </authorList>
    </citation>
    <scope>NUCLEOTIDE SEQUENCE</scope>
    <source>
        <tissue evidence="2">Skin</tissue>
    </source>
</reference>
<accession>A0A0B7B7Y7</accession>
<name>A0A0B7B7Y7_9EUPU</name>
<feature type="region of interest" description="Disordered" evidence="1">
    <location>
        <begin position="1"/>
        <end position="21"/>
    </location>
</feature>